<dbReference type="GO" id="GO:0003677">
    <property type="term" value="F:DNA binding"/>
    <property type="evidence" value="ECO:0007669"/>
    <property type="project" value="UniProtKB-KW"/>
</dbReference>
<sequence length="243" mass="26883">MKKAIEILDLFMEHRKLTLSQIVKLTGLPKTTVHRSVNTLVETGLLHVCADEGYELGLKLLSYGTLVKERLDVRGVAYSFMQQLQEDVGESVNLIVREGDLAIYIEKIDSTQPVRVFTKVGRTAPLYAGACPRILLAFAGEEERTHLLNTADWRVYASGTMKSKEEVLPVLQQSRISGYAVSHSELTEESSAVAAPIFDHSGLVVAGLSLAGPTHRFGEERLPFLIEETRRTAARISTALGYR</sequence>
<dbReference type="PROSITE" id="PS51077">
    <property type="entry name" value="HTH_ICLR"/>
    <property type="match status" value="1"/>
</dbReference>
<dbReference type="SMART" id="SM00346">
    <property type="entry name" value="HTH_ICLR"/>
    <property type="match status" value="1"/>
</dbReference>
<accession>A0AA41XE69</accession>
<feature type="domain" description="HTH iclR-type" evidence="4">
    <location>
        <begin position="1"/>
        <end position="58"/>
    </location>
</feature>
<evidence type="ECO:0000313" key="6">
    <source>
        <dbReference type="EMBL" id="MCP8970471.1"/>
    </source>
</evidence>
<keyword evidence="1" id="KW-0805">Transcription regulation</keyword>
<dbReference type="PANTHER" id="PTHR30136">
    <property type="entry name" value="HELIX-TURN-HELIX TRANSCRIPTIONAL REGULATOR, ICLR FAMILY"/>
    <property type="match status" value="1"/>
</dbReference>
<dbReference type="Pfam" id="PF01614">
    <property type="entry name" value="IclR_C"/>
    <property type="match status" value="1"/>
</dbReference>
<dbReference type="PROSITE" id="PS51078">
    <property type="entry name" value="ICLR_ED"/>
    <property type="match status" value="1"/>
</dbReference>
<evidence type="ECO:0000259" key="5">
    <source>
        <dbReference type="PROSITE" id="PS51078"/>
    </source>
</evidence>
<protein>
    <submittedName>
        <fullName evidence="6">IclR family transcriptional regulator</fullName>
    </submittedName>
</protein>
<dbReference type="SUPFAM" id="SSF55781">
    <property type="entry name" value="GAF domain-like"/>
    <property type="match status" value="1"/>
</dbReference>
<evidence type="ECO:0000256" key="2">
    <source>
        <dbReference type="ARBA" id="ARBA00023125"/>
    </source>
</evidence>
<dbReference type="InterPro" id="IPR014757">
    <property type="entry name" value="Tscrpt_reg_IclR_C"/>
</dbReference>
<dbReference type="InterPro" id="IPR029016">
    <property type="entry name" value="GAF-like_dom_sf"/>
</dbReference>
<evidence type="ECO:0000313" key="7">
    <source>
        <dbReference type="Proteomes" id="UP001156102"/>
    </source>
</evidence>
<evidence type="ECO:0000256" key="1">
    <source>
        <dbReference type="ARBA" id="ARBA00023015"/>
    </source>
</evidence>
<dbReference type="RefSeq" id="WP_254760392.1">
    <property type="nucleotide sequence ID" value="NZ_JANCLT010000012.1"/>
</dbReference>
<organism evidence="6 7">
    <name type="scientific">Ectobacillus ponti</name>
    <dbReference type="NCBI Taxonomy" id="2961894"/>
    <lineage>
        <taxon>Bacteria</taxon>
        <taxon>Bacillati</taxon>
        <taxon>Bacillota</taxon>
        <taxon>Bacilli</taxon>
        <taxon>Bacillales</taxon>
        <taxon>Bacillaceae</taxon>
        <taxon>Ectobacillus</taxon>
    </lineage>
</organism>
<dbReference type="EMBL" id="JANCLT010000012">
    <property type="protein sequence ID" value="MCP8970471.1"/>
    <property type="molecule type" value="Genomic_DNA"/>
</dbReference>
<keyword evidence="2" id="KW-0238">DNA-binding</keyword>
<dbReference type="GO" id="GO:0045892">
    <property type="term" value="P:negative regulation of DNA-templated transcription"/>
    <property type="evidence" value="ECO:0007669"/>
    <property type="project" value="TreeGrafter"/>
</dbReference>
<feature type="domain" description="IclR-ED" evidence="5">
    <location>
        <begin position="59"/>
        <end position="242"/>
    </location>
</feature>
<dbReference type="Pfam" id="PF09339">
    <property type="entry name" value="HTH_IclR"/>
    <property type="match status" value="1"/>
</dbReference>
<dbReference type="Gene3D" id="3.30.450.40">
    <property type="match status" value="1"/>
</dbReference>
<comment type="caution">
    <text evidence="6">The sequence shown here is derived from an EMBL/GenBank/DDBJ whole genome shotgun (WGS) entry which is preliminary data.</text>
</comment>
<dbReference type="Proteomes" id="UP001156102">
    <property type="component" value="Unassembled WGS sequence"/>
</dbReference>
<dbReference type="InterPro" id="IPR036390">
    <property type="entry name" value="WH_DNA-bd_sf"/>
</dbReference>
<dbReference type="SUPFAM" id="SSF46785">
    <property type="entry name" value="Winged helix' DNA-binding domain"/>
    <property type="match status" value="1"/>
</dbReference>
<reference evidence="6" key="1">
    <citation type="submission" date="2022-07" db="EMBL/GenBank/DDBJ databases">
        <authorList>
            <person name="Li W.-J."/>
            <person name="Deng Q.-Q."/>
        </authorList>
    </citation>
    <scope>NUCLEOTIDE SEQUENCE</scope>
    <source>
        <strain evidence="6">SYSU M60031</strain>
    </source>
</reference>
<dbReference type="GO" id="GO:0003700">
    <property type="term" value="F:DNA-binding transcription factor activity"/>
    <property type="evidence" value="ECO:0007669"/>
    <property type="project" value="TreeGrafter"/>
</dbReference>
<dbReference type="InterPro" id="IPR005471">
    <property type="entry name" value="Tscrpt_reg_IclR_N"/>
</dbReference>
<dbReference type="Gene3D" id="1.10.10.10">
    <property type="entry name" value="Winged helix-like DNA-binding domain superfamily/Winged helix DNA-binding domain"/>
    <property type="match status" value="1"/>
</dbReference>
<dbReference type="PANTHER" id="PTHR30136:SF24">
    <property type="entry name" value="HTH-TYPE TRANSCRIPTIONAL REPRESSOR ALLR"/>
    <property type="match status" value="1"/>
</dbReference>
<evidence type="ECO:0000259" key="4">
    <source>
        <dbReference type="PROSITE" id="PS51077"/>
    </source>
</evidence>
<dbReference type="InterPro" id="IPR050707">
    <property type="entry name" value="HTH_MetabolicPath_Reg"/>
</dbReference>
<keyword evidence="3" id="KW-0804">Transcription</keyword>
<keyword evidence="7" id="KW-1185">Reference proteome</keyword>
<proteinExistence type="predicted"/>
<name>A0AA41XE69_9BACI</name>
<evidence type="ECO:0000256" key="3">
    <source>
        <dbReference type="ARBA" id="ARBA00023163"/>
    </source>
</evidence>
<dbReference type="InterPro" id="IPR036388">
    <property type="entry name" value="WH-like_DNA-bd_sf"/>
</dbReference>
<gene>
    <name evidence="6" type="ORF">NK662_18290</name>
</gene>
<dbReference type="AlphaFoldDB" id="A0AA41XE69"/>